<dbReference type="PANTHER" id="PTHR15970">
    <property type="entry name" value="ELL-ASSOCIATED FACTOR EAF"/>
    <property type="match status" value="1"/>
</dbReference>
<dbReference type="InterPro" id="IPR019194">
    <property type="entry name" value="Tscrpt_elong_fac_Eaf_N"/>
</dbReference>
<keyword evidence="4" id="KW-0597">Phosphoprotein</keyword>
<protein>
    <recommendedName>
        <fullName evidence="3">Ell-associated factor Eaf</fullName>
    </recommendedName>
</protein>
<comment type="caution">
    <text evidence="12">The sequence shown here is derived from an EMBL/GenBank/DDBJ whole genome shotgun (WGS) entry which is preliminary data.</text>
</comment>
<evidence type="ECO:0000313" key="13">
    <source>
        <dbReference type="Proteomes" id="UP001620626"/>
    </source>
</evidence>
<keyword evidence="5" id="KW-0805">Transcription regulation</keyword>
<accession>A0ABD2J8H1</accession>
<evidence type="ECO:0000256" key="3">
    <source>
        <dbReference type="ARBA" id="ARBA00021452"/>
    </source>
</evidence>
<evidence type="ECO:0000256" key="8">
    <source>
        <dbReference type="ARBA" id="ARBA00023242"/>
    </source>
</evidence>
<keyword evidence="7" id="KW-0804">Transcription</keyword>
<dbReference type="InterPro" id="IPR027093">
    <property type="entry name" value="EAF_fam"/>
</dbReference>
<keyword evidence="6" id="KW-0010">Activator</keyword>
<evidence type="ECO:0000256" key="9">
    <source>
        <dbReference type="ARBA" id="ARBA00025617"/>
    </source>
</evidence>
<dbReference type="EMBL" id="JBICBT010001026">
    <property type="protein sequence ID" value="KAL3086923.1"/>
    <property type="molecule type" value="Genomic_DNA"/>
</dbReference>
<proteinExistence type="inferred from homology"/>
<evidence type="ECO:0000256" key="6">
    <source>
        <dbReference type="ARBA" id="ARBA00023159"/>
    </source>
</evidence>
<organism evidence="12 13">
    <name type="scientific">Heterodera trifolii</name>
    <dbReference type="NCBI Taxonomy" id="157864"/>
    <lineage>
        <taxon>Eukaryota</taxon>
        <taxon>Metazoa</taxon>
        <taxon>Ecdysozoa</taxon>
        <taxon>Nematoda</taxon>
        <taxon>Chromadorea</taxon>
        <taxon>Rhabditida</taxon>
        <taxon>Tylenchina</taxon>
        <taxon>Tylenchomorpha</taxon>
        <taxon>Tylenchoidea</taxon>
        <taxon>Heteroderidae</taxon>
        <taxon>Heteroderinae</taxon>
        <taxon>Heterodera</taxon>
    </lineage>
</organism>
<dbReference type="GO" id="GO:0005654">
    <property type="term" value="C:nucleoplasm"/>
    <property type="evidence" value="ECO:0007669"/>
    <property type="project" value="UniProtKB-ARBA"/>
</dbReference>
<evidence type="ECO:0000256" key="10">
    <source>
        <dbReference type="SAM" id="MobiDB-lite"/>
    </source>
</evidence>
<comment type="similarity">
    <text evidence="2">Belongs to the EAF family.</text>
</comment>
<evidence type="ECO:0000259" key="11">
    <source>
        <dbReference type="Pfam" id="PF09816"/>
    </source>
</evidence>
<feature type="domain" description="Transcription elongation factor Eaf N-terminal" evidence="11">
    <location>
        <begin position="10"/>
        <end position="115"/>
    </location>
</feature>
<evidence type="ECO:0000256" key="2">
    <source>
        <dbReference type="ARBA" id="ARBA00007798"/>
    </source>
</evidence>
<evidence type="ECO:0000256" key="1">
    <source>
        <dbReference type="ARBA" id="ARBA00004123"/>
    </source>
</evidence>
<comment type="subcellular location">
    <subcellularLocation>
        <location evidence="1">Nucleus</location>
    </subcellularLocation>
</comment>
<dbReference type="Pfam" id="PF09816">
    <property type="entry name" value="EAF"/>
    <property type="match status" value="1"/>
</dbReference>
<feature type="compositionally biased region" description="Acidic residues" evidence="10">
    <location>
        <begin position="171"/>
        <end position="180"/>
    </location>
</feature>
<comment type="function">
    <text evidence="9">Promotes transcriptional elongation by Su(Tpl)/ELL. Essential for development.</text>
</comment>
<feature type="region of interest" description="Disordered" evidence="10">
    <location>
        <begin position="127"/>
        <end position="284"/>
    </location>
</feature>
<keyword evidence="13" id="KW-1185">Reference proteome</keyword>
<evidence type="ECO:0000256" key="7">
    <source>
        <dbReference type="ARBA" id="ARBA00023163"/>
    </source>
</evidence>
<sequence>MCSGIPEGTYELKIGASFLCSNKSRPPEFNTLRFDFKPASISSEASEAYVVQSQNQNENNFQVVVFGEAQKKTIFKGAKKEIKGDKECLLVYNRKSKELCLERVSANINVKKTRDTDLDQKAISEIERLQKRRRPKQSPPSPKAPVENATAVEPPAEQRKERTFSTSSAGDEIDEDDEENVSALEQLMAPTKVERSEAEEDIFHPAQQRPKMELKTEEHQNQMEENANGTTEREEKQPPQQKHPMAVKKTSSFVRKSILAEDLQLSESSSEDEEDGGRDSEDTD</sequence>
<feature type="compositionally biased region" description="Basic and acidic residues" evidence="10">
    <location>
        <begin position="210"/>
        <end position="222"/>
    </location>
</feature>
<dbReference type="Proteomes" id="UP001620626">
    <property type="component" value="Unassembled WGS sequence"/>
</dbReference>
<name>A0ABD2J8H1_9BILA</name>
<evidence type="ECO:0000256" key="4">
    <source>
        <dbReference type="ARBA" id="ARBA00022553"/>
    </source>
</evidence>
<reference evidence="12 13" key="1">
    <citation type="submission" date="2024-10" db="EMBL/GenBank/DDBJ databases">
        <authorList>
            <person name="Kim D."/>
        </authorList>
    </citation>
    <scope>NUCLEOTIDE SEQUENCE [LARGE SCALE GENOMIC DNA]</scope>
    <source>
        <strain evidence="12">BH-2024</strain>
    </source>
</reference>
<dbReference type="PANTHER" id="PTHR15970:SF2">
    <property type="entry name" value="ELL-ASSOCIATED FACTOR EAF"/>
    <property type="match status" value="1"/>
</dbReference>
<gene>
    <name evidence="12" type="ORF">niasHT_021787</name>
</gene>
<evidence type="ECO:0000256" key="5">
    <source>
        <dbReference type="ARBA" id="ARBA00023015"/>
    </source>
</evidence>
<dbReference type="AlphaFoldDB" id="A0ABD2J8H1"/>
<evidence type="ECO:0000313" key="12">
    <source>
        <dbReference type="EMBL" id="KAL3086923.1"/>
    </source>
</evidence>
<keyword evidence="8" id="KW-0539">Nucleus</keyword>